<name>A0ACB9IH74_9ASTR</name>
<protein>
    <submittedName>
        <fullName evidence="1">Uncharacterized protein</fullName>
    </submittedName>
</protein>
<reference evidence="1 2" key="2">
    <citation type="journal article" date="2022" name="Mol. Ecol. Resour.">
        <title>The genomes of chicory, endive, great burdock and yacon provide insights into Asteraceae paleo-polyploidization history and plant inulin production.</title>
        <authorList>
            <person name="Fan W."/>
            <person name="Wang S."/>
            <person name="Wang H."/>
            <person name="Wang A."/>
            <person name="Jiang F."/>
            <person name="Liu H."/>
            <person name="Zhao H."/>
            <person name="Xu D."/>
            <person name="Zhang Y."/>
        </authorList>
    </citation>
    <scope>NUCLEOTIDE SEQUENCE [LARGE SCALE GENOMIC DNA]</scope>
    <source>
        <strain evidence="2">cv. Yunnan</strain>
        <tissue evidence="1">Leaves</tissue>
    </source>
</reference>
<proteinExistence type="predicted"/>
<dbReference type="Proteomes" id="UP001056120">
    <property type="component" value="Linkage Group LG08"/>
</dbReference>
<evidence type="ECO:0000313" key="1">
    <source>
        <dbReference type="EMBL" id="KAI3807344.1"/>
    </source>
</evidence>
<organism evidence="1 2">
    <name type="scientific">Smallanthus sonchifolius</name>
    <dbReference type="NCBI Taxonomy" id="185202"/>
    <lineage>
        <taxon>Eukaryota</taxon>
        <taxon>Viridiplantae</taxon>
        <taxon>Streptophyta</taxon>
        <taxon>Embryophyta</taxon>
        <taxon>Tracheophyta</taxon>
        <taxon>Spermatophyta</taxon>
        <taxon>Magnoliopsida</taxon>
        <taxon>eudicotyledons</taxon>
        <taxon>Gunneridae</taxon>
        <taxon>Pentapetalae</taxon>
        <taxon>asterids</taxon>
        <taxon>campanulids</taxon>
        <taxon>Asterales</taxon>
        <taxon>Asteraceae</taxon>
        <taxon>Asteroideae</taxon>
        <taxon>Heliantheae alliance</taxon>
        <taxon>Millerieae</taxon>
        <taxon>Smallanthus</taxon>
    </lineage>
</organism>
<dbReference type="EMBL" id="CM042025">
    <property type="protein sequence ID" value="KAI3807344.1"/>
    <property type="molecule type" value="Genomic_DNA"/>
</dbReference>
<gene>
    <name evidence="1" type="ORF">L1987_23270</name>
</gene>
<evidence type="ECO:0000313" key="2">
    <source>
        <dbReference type="Proteomes" id="UP001056120"/>
    </source>
</evidence>
<sequence length="89" mass="9616">MKGEDVLVGTKNLMKKNSRKQRGVGGKLKKSDYGSDCITGCMVGDFGLSKIKPNTLVSGALRATSPLMAPHLLNDTSNKVSEKVYIFKL</sequence>
<comment type="caution">
    <text evidence="1">The sequence shown here is derived from an EMBL/GenBank/DDBJ whole genome shotgun (WGS) entry which is preliminary data.</text>
</comment>
<keyword evidence="2" id="KW-1185">Reference proteome</keyword>
<accession>A0ACB9IH74</accession>
<reference evidence="2" key="1">
    <citation type="journal article" date="2022" name="Mol. Ecol. Resour.">
        <title>The genomes of chicory, endive, great burdock and yacon provide insights into Asteraceae palaeo-polyploidization history and plant inulin production.</title>
        <authorList>
            <person name="Fan W."/>
            <person name="Wang S."/>
            <person name="Wang H."/>
            <person name="Wang A."/>
            <person name="Jiang F."/>
            <person name="Liu H."/>
            <person name="Zhao H."/>
            <person name="Xu D."/>
            <person name="Zhang Y."/>
        </authorList>
    </citation>
    <scope>NUCLEOTIDE SEQUENCE [LARGE SCALE GENOMIC DNA]</scope>
    <source>
        <strain evidence="2">cv. Yunnan</strain>
    </source>
</reference>